<dbReference type="GO" id="GO:0016616">
    <property type="term" value="F:oxidoreductase activity, acting on the CH-OH group of donors, NAD or NADP as acceptor"/>
    <property type="evidence" value="ECO:0007669"/>
    <property type="project" value="TreeGrafter"/>
</dbReference>
<dbReference type="Proteomes" id="UP000225548">
    <property type="component" value="Unassembled WGS sequence"/>
</dbReference>
<dbReference type="RefSeq" id="WP_169925388.1">
    <property type="nucleotide sequence ID" value="NZ_PDJG01000001.1"/>
</dbReference>
<protein>
    <submittedName>
        <fullName evidence="4">3-oxoacyl-[acyl-carrier protein] reductase</fullName>
    </submittedName>
</protein>
<dbReference type="InterPro" id="IPR036291">
    <property type="entry name" value="NAD(P)-bd_dom_sf"/>
</dbReference>
<gene>
    <name evidence="4" type="ORF">ATL42_2116</name>
</gene>
<dbReference type="SUPFAM" id="SSF51735">
    <property type="entry name" value="NAD(P)-binding Rossmann-fold domains"/>
    <property type="match status" value="1"/>
</dbReference>
<evidence type="ECO:0000256" key="2">
    <source>
        <dbReference type="ARBA" id="ARBA00023002"/>
    </source>
</evidence>
<keyword evidence="2" id="KW-0560">Oxidoreductase</keyword>
<dbReference type="FunFam" id="3.40.50.720:FF:000084">
    <property type="entry name" value="Short-chain dehydrogenase reductase"/>
    <property type="match status" value="1"/>
</dbReference>
<dbReference type="PRINTS" id="PR00081">
    <property type="entry name" value="GDHRDH"/>
</dbReference>
<organism evidence="4 5">
    <name type="scientific">Sanguibacter antarcticus</name>
    <dbReference type="NCBI Taxonomy" id="372484"/>
    <lineage>
        <taxon>Bacteria</taxon>
        <taxon>Bacillati</taxon>
        <taxon>Actinomycetota</taxon>
        <taxon>Actinomycetes</taxon>
        <taxon>Micrococcales</taxon>
        <taxon>Sanguibacteraceae</taxon>
        <taxon>Sanguibacter</taxon>
    </lineage>
</organism>
<name>A0A2A9E6N1_9MICO</name>
<dbReference type="InterPro" id="IPR002347">
    <property type="entry name" value="SDR_fam"/>
</dbReference>
<feature type="domain" description="Ketoreductase" evidence="3">
    <location>
        <begin position="11"/>
        <end position="190"/>
    </location>
</feature>
<evidence type="ECO:0000259" key="3">
    <source>
        <dbReference type="SMART" id="SM00822"/>
    </source>
</evidence>
<dbReference type="Gene3D" id="3.40.50.720">
    <property type="entry name" value="NAD(P)-binding Rossmann-like Domain"/>
    <property type="match status" value="1"/>
</dbReference>
<evidence type="ECO:0000256" key="1">
    <source>
        <dbReference type="ARBA" id="ARBA00006484"/>
    </source>
</evidence>
<evidence type="ECO:0000313" key="4">
    <source>
        <dbReference type="EMBL" id="PFG34211.1"/>
    </source>
</evidence>
<reference evidence="4 5" key="1">
    <citation type="submission" date="2017-10" db="EMBL/GenBank/DDBJ databases">
        <title>Sequencing the genomes of 1000 actinobacteria strains.</title>
        <authorList>
            <person name="Klenk H.-P."/>
        </authorList>
    </citation>
    <scope>NUCLEOTIDE SEQUENCE [LARGE SCALE GENOMIC DNA]</scope>
    <source>
        <strain evidence="4 5">DSM 18966</strain>
    </source>
</reference>
<dbReference type="Pfam" id="PF13561">
    <property type="entry name" value="adh_short_C2"/>
    <property type="match status" value="1"/>
</dbReference>
<sequence length="254" mass="25699">MTDLTIDLTGHRALVTGGGTGIGKEIALQLARAGADVVITYRSHDGSDVAEEITSLGRRSAAFALDATDSASVDSVVAQAVEVLGGGIDIVVNNAGGLVARVPLVEMTDEHWHAVMDVNLSSAFYVTRAALRDMPDGGRIVTIGSQAGQNGGGAGAVAYAASKSAIEGFTRGLAKELGGRGITVNAIAPGFIGDTPFHATFTPEAGQKAAVAGTPVGRAGRPSDVAAATLFLVSEQASFQTGTLMDVNGGTWFS</sequence>
<dbReference type="GO" id="GO:0030497">
    <property type="term" value="P:fatty acid elongation"/>
    <property type="evidence" value="ECO:0007669"/>
    <property type="project" value="TreeGrafter"/>
</dbReference>
<dbReference type="PRINTS" id="PR00080">
    <property type="entry name" value="SDRFAMILY"/>
</dbReference>
<proteinExistence type="inferred from homology"/>
<dbReference type="InterPro" id="IPR057326">
    <property type="entry name" value="KR_dom"/>
</dbReference>
<dbReference type="AlphaFoldDB" id="A0A2A9E6N1"/>
<dbReference type="EMBL" id="PDJG01000001">
    <property type="protein sequence ID" value="PFG34211.1"/>
    <property type="molecule type" value="Genomic_DNA"/>
</dbReference>
<comment type="similarity">
    <text evidence="1">Belongs to the short-chain dehydrogenases/reductases (SDR) family.</text>
</comment>
<keyword evidence="5" id="KW-1185">Reference proteome</keyword>
<evidence type="ECO:0000313" key="5">
    <source>
        <dbReference type="Proteomes" id="UP000225548"/>
    </source>
</evidence>
<accession>A0A2A9E6N1</accession>
<dbReference type="PANTHER" id="PTHR42760">
    <property type="entry name" value="SHORT-CHAIN DEHYDROGENASES/REDUCTASES FAMILY MEMBER"/>
    <property type="match status" value="1"/>
</dbReference>
<dbReference type="SMART" id="SM00822">
    <property type="entry name" value="PKS_KR"/>
    <property type="match status" value="1"/>
</dbReference>
<comment type="caution">
    <text evidence="4">The sequence shown here is derived from an EMBL/GenBank/DDBJ whole genome shotgun (WGS) entry which is preliminary data.</text>
</comment>
<dbReference type="PANTHER" id="PTHR42760:SF40">
    <property type="entry name" value="3-OXOACYL-[ACYL-CARRIER-PROTEIN] REDUCTASE, CHLOROPLASTIC"/>
    <property type="match status" value="1"/>
</dbReference>